<dbReference type="Proteomes" id="UP000824014">
    <property type="component" value="Unassembled WGS sequence"/>
</dbReference>
<gene>
    <name evidence="2" type="ORF">H9816_01450</name>
</gene>
<proteinExistence type="predicted"/>
<evidence type="ECO:0000259" key="1">
    <source>
        <dbReference type="Pfam" id="PF14905"/>
    </source>
</evidence>
<reference evidence="2" key="2">
    <citation type="submission" date="2021-04" db="EMBL/GenBank/DDBJ databases">
        <authorList>
            <person name="Gilroy R."/>
        </authorList>
    </citation>
    <scope>NUCLEOTIDE SEQUENCE</scope>
    <source>
        <strain evidence="2">ChiHjej11B10-19426</strain>
    </source>
</reference>
<dbReference type="Pfam" id="PF14905">
    <property type="entry name" value="OMP_b-brl_3"/>
    <property type="match status" value="1"/>
</dbReference>
<dbReference type="InterPro" id="IPR041700">
    <property type="entry name" value="OMP_b-brl_3"/>
</dbReference>
<name>A0A9D2DCX6_9BACT</name>
<evidence type="ECO:0000313" key="2">
    <source>
        <dbReference type="EMBL" id="HIZ14569.1"/>
    </source>
</evidence>
<organism evidence="2 3">
    <name type="scientific">Candidatus Tidjanibacter faecipullorum</name>
    <dbReference type="NCBI Taxonomy" id="2838766"/>
    <lineage>
        <taxon>Bacteria</taxon>
        <taxon>Pseudomonadati</taxon>
        <taxon>Bacteroidota</taxon>
        <taxon>Bacteroidia</taxon>
        <taxon>Bacteroidales</taxon>
        <taxon>Rikenellaceae</taxon>
        <taxon>Tidjanibacter</taxon>
    </lineage>
</organism>
<feature type="domain" description="Outer membrane protein beta-barrel" evidence="1">
    <location>
        <begin position="4"/>
        <end position="342"/>
    </location>
</feature>
<dbReference type="AlphaFoldDB" id="A0A9D2DCX6"/>
<comment type="caution">
    <text evidence="2">The sequence shown here is derived from an EMBL/GenBank/DDBJ whole genome shotgun (WGS) entry which is preliminary data.</text>
</comment>
<dbReference type="SUPFAM" id="SSF56935">
    <property type="entry name" value="Porins"/>
    <property type="match status" value="1"/>
</dbReference>
<accession>A0A9D2DCX6</accession>
<dbReference type="EMBL" id="DXCC01000004">
    <property type="protein sequence ID" value="HIZ14569.1"/>
    <property type="molecule type" value="Genomic_DNA"/>
</dbReference>
<reference evidence="2" key="1">
    <citation type="journal article" date="2021" name="PeerJ">
        <title>Extensive microbial diversity within the chicken gut microbiome revealed by metagenomics and culture.</title>
        <authorList>
            <person name="Gilroy R."/>
            <person name="Ravi A."/>
            <person name="Getino M."/>
            <person name="Pursley I."/>
            <person name="Horton D.L."/>
            <person name="Alikhan N.F."/>
            <person name="Baker D."/>
            <person name="Gharbi K."/>
            <person name="Hall N."/>
            <person name="Watson M."/>
            <person name="Adriaenssens E.M."/>
            <person name="Foster-Nyarko E."/>
            <person name="Jarju S."/>
            <person name="Secka A."/>
            <person name="Antonio M."/>
            <person name="Oren A."/>
            <person name="Chaudhuri R.R."/>
            <person name="La Ragione R."/>
            <person name="Hildebrand F."/>
            <person name="Pallen M.J."/>
        </authorList>
    </citation>
    <scope>NUCLEOTIDE SEQUENCE</scope>
    <source>
        <strain evidence="2">ChiHjej11B10-19426</strain>
    </source>
</reference>
<protein>
    <submittedName>
        <fullName evidence="2">Outer membrane beta-barrel family protein</fullName>
    </submittedName>
</protein>
<evidence type="ECO:0000313" key="3">
    <source>
        <dbReference type="Proteomes" id="UP000824014"/>
    </source>
</evidence>
<sequence length="401" mass="46449">MENLYDTKWQTAGGESWEDRYRQDRYETSHWLFSRLDFTKVLRAGRAIDAGLTYNLDHTDEWWHTEQWSNEAWVVDPDQSRSFLIQNHEATAYAIYRDSYDKLSYSVGASLQWDRIAYEKSGGALTARDYIQPFGNISVAYAINPQRGTNINLDVSCYISALPTSDQLSTYEKRVSENVYYVGNENLDLPTGYRTQLTYTLRGAWRFSYSFGLQKDGIYDLSWVDPERPEVVWQSPVNGTRTYRHDVAVSWNQSVTDWLRCNVSCEGGWIRDWYGEYNCNDFRYSVSVNLLFVLPKNATISAWGFYESGQQRIGSRMNDALLIGVSADKRIGKRFTIALSATFRMWNRVMTNYQLDGSYVMSTAILVAPLEGLRVTLSYDFLNRNPKPIRKVETKSLDNAW</sequence>